<keyword evidence="3" id="KW-0808">Transferase</keyword>
<dbReference type="OrthoDB" id="5657087at2"/>
<comment type="pathway">
    <text evidence="2">Glycan biosynthesis; alginate biosynthesis.</text>
</comment>
<evidence type="ECO:0000313" key="10">
    <source>
        <dbReference type="EMBL" id="PBD17629.1"/>
    </source>
</evidence>
<keyword evidence="5" id="KW-0574">Periplasm</keyword>
<proteinExistence type="predicted"/>
<protein>
    <submittedName>
        <fullName evidence="10">Alginate biosynthesis protein</fullName>
    </submittedName>
</protein>
<dbReference type="Pfam" id="PF16822">
    <property type="entry name" value="ALGX"/>
    <property type="match status" value="1"/>
</dbReference>
<evidence type="ECO:0000256" key="6">
    <source>
        <dbReference type="ARBA" id="ARBA00022841"/>
    </source>
</evidence>
<evidence type="ECO:0000256" key="1">
    <source>
        <dbReference type="ARBA" id="ARBA00004418"/>
    </source>
</evidence>
<sequence length="449" mass="48435">MSGLSKGVLLATALIAATGIPALAGESAYGCTGLERNRDLPSIEGRDGVFFRINADLRMNHPFSQGVVDGLAQLSRALERRGTTLIFVAIPTKSVSMPDYLPPEAALYGFDLEVATEVHLDIQRRLAAAGVVTTDIREALLNAEPGQLPFFGTDFHWSAYGADLGARAIADVIRAQPAYSALAKTEHETVRIGHEPSFSGMRRILQALCTETLPEPETDTFETTVAQLDLVPEKDVGGMLDLFGTETETLDIALVGTSFSDSPINNFPGFIAQHSDLEVVNYAITGGNQFGAITSYLTSEEFEEAPPVFLVWENPIYNNLAQYGDQPMRELIAAASGNCTTRIASEVSQDRRLLHADLGGLGLGPADTLFLDTNGSTALEVEFRFRSAAGSERKKVLHRSERMRRSGRFYMPLSGLWPEGADGIEISLSAPLGGDPALYTCTTPSEDKS</sequence>
<dbReference type="UniPathway" id="UPA00286"/>
<evidence type="ECO:0000256" key="7">
    <source>
        <dbReference type="SAM" id="SignalP"/>
    </source>
</evidence>
<gene>
    <name evidence="9" type="ORF">CLG85_020975</name>
    <name evidence="10" type="ORF">CLG85_19040</name>
</gene>
<dbReference type="InterPro" id="IPR031811">
    <property type="entry name" value="ALGX/ALGJ_SGNH-like"/>
</dbReference>
<dbReference type="AlphaFoldDB" id="A0A2A3JT29"/>
<dbReference type="GO" id="GO:0042597">
    <property type="term" value="C:periplasmic space"/>
    <property type="evidence" value="ECO:0007669"/>
    <property type="project" value="UniProtKB-SubCell"/>
</dbReference>
<evidence type="ECO:0000313" key="9">
    <source>
        <dbReference type="EMBL" id="MCT4372642.1"/>
    </source>
</evidence>
<reference evidence="9" key="3">
    <citation type="submission" date="2024-05" db="EMBL/GenBank/DDBJ databases">
        <title>Yangia mangrovi SAOS 153D genome.</title>
        <authorList>
            <person name="Verma A."/>
            <person name="Pal Y."/>
            <person name="Sundharam S."/>
            <person name="Bisht B."/>
            <person name="Srinivasan K."/>
        </authorList>
    </citation>
    <scope>NUCLEOTIDE SEQUENCE</scope>
    <source>
        <strain evidence="9">SAOS 153D</strain>
    </source>
</reference>
<keyword evidence="6" id="KW-0016">Alginate biosynthesis</keyword>
<dbReference type="Proteomes" id="UP000217448">
    <property type="component" value="Unassembled WGS sequence"/>
</dbReference>
<accession>A0A2A3JT29</accession>
<evidence type="ECO:0000259" key="8">
    <source>
        <dbReference type="Pfam" id="PF16822"/>
    </source>
</evidence>
<dbReference type="InterPro" id="IPR034655">
    <property type="entry name" value="AlgX_N"/>
</dbReference>
<name>A0A2A3JT29_9RHOB</name>
<reference evidence="10" key="1">
    <citation type="submission" date="2017-09" db="EMBL/GenBank/DDBJ databases">
        <title>Yangia sp. SAOS 153D whole genome sequencing.</title>
        <authorList>
            <person name="Verma A."/>
            <person name="Krishnamurthi S."/>
        </authorList>
    </citation>
    <scope>NUCLEOTIDE SEQUENCE [LARGE SCALE GENOMIC DNA]</scope>
    <source>
        <strain evidence="10">SAOS 153D</strain>
    </source>
</reference>
<dbReference type="EMBL" id="NTHN01000342">
    <property type="protein sequence ID" value="PBD17629.1"/>
    <property type="molecule type" value="Genomic_DNA"/>
</dbReference>
<dbReference type="EMBL" id="NTHN02000051">
    <property type="protein sequence ID" value="MCT4372642.1"/>
    <property type="molecule type" value="Genomic_DNA"/>
</dbReference>
<dbReference type="CDD" id="cd14441">
    <property type="entry name" value="AlgX_N"/>
    <property type="match status" value="1"/>
</dbReference>
<comment type="caution">
    <text evidence="10">The sequence shown here is derived from an EMBL/GenBank/DDBJ whole genome shotgun (WGS) entry which is preliminary data.</text>
</comment>
<dbReference type="GO" id="GO:0016740">
    <property type="term" value="F:transferase activity"/>
    <property type="evidence" value="ECO:0007669"/>
    <property type="project" value="UniProtKB-KW"/>
</dbReference>
<organism evidence="10">
    <name type="scientific">Alloyangia mangrovi</name>
    <dbReference type="NCBI Taxonomy" id="1779329"/>
    <lineage>
        <taxon>Bacteria</taxon>
        <taxon>Pseudomonadati</taxon>
        <taxon>Pseudomonadota</taxon>
        <taxon>Alphaproteobacteria</taxon>
        <taxon>Rhodobacterales</taxon>
        <taxon>Roseobacteraceae</taxon>
        <taxon>Alloyangia</taxon>
    </lineage>
</organism>
<dbReference type="RefSeq" id="WP_095883669.1">
    <property type="nucleotide sequence ID" value="NZ_NTHN02000051.1"/>
</dbReference>
<feature type="chain" id="PRO_5013376869" evidence="7">
    <location>
        <begin position="25"/>
        <end position="449"/>
    </location>
</feature>
<keyword evidence="11" id="KW-1185">Reference proteome</keyword>
<evidence type="ECO:0000256" key="5">
    <source>
        <dbReference type="ARBA" id="ARBA00022764"/>
    </source>
</evidence>
<dbReference type="GO" id="GO:0042121">
    <property type="term" value="P:alginic acid biosynthetic process"/>
    <property type="evidence" value="ECO:0007669"/>
    <property type="project" value="UniProtKB-UniPathway"/>
</dbReference>
<evidence type="ECO:0000313" key="11">
    <source>
        <dbReference type="Proteomes" id="UP000217448"/>
    </source>
</evidence>
<evidence type="ECO:0000256" key="2">
    <source>
        <dbReference type="ARBA" id="ARBA00005182"/>
    </source>
</evidence>
<feature type="domain" description="AlgX/AlgJ SGNH hydrolase-like" evidence="8">
    <location>
        <begin position="44"/>
        <end position="315"/>
    </location>
</feature>
<keyword evidence="4 7" id="KW-0732">Signal</keyword>
<evidence type="ECO:0000256" key="3">
    <source>
        <dbReference type="ARBA" id="ARBA00022679"/>
    </source>
</evidence>
<comment type="subcellular location">
    <subcellularLocation>
        <location evidence="1">Periplasm</location>
    </subcellularLocation>
</comment>
<reference evidence="11" key="2">
    <citation type="submission" date="2023-07" db="EMBL/GenBank/DDBJ databases">
        <title>Yangia mangrovi SAOS 153D genome.</title>
        <authorList>
            <person name="Verma A."/>
            <person name="Pal Y."/>
            <person name="Sundharam S."/>
            <person name="Bisht B."/>
            <person name="Srinivasan K."/>
        </authorList>
    </citation>
    <scope>NUCLEOTIDE SEQUENCE [LARGE SCALE GENOMIC DNA]</scope>
    <source>
        <strain evidence="11">SAOS 153D</strain>
    </source>
</reference>
<feature type="signal peptide" evidence="7">
    <location>
        <begin position="1"/>
        <end position="24"/>
    </location>
</feature>
<evidence type="ECO:0000256" key="4">
    <source>
        <dbReference type="ARBA" id="ARBA00022729"/>
    </source>
</evidence>